<dbReference type="Proteomes" id="UP001060215">
    <property type="component" value="Chromosome 7"/>
</dbReference>
<protein>
    <submittedName>
        <fullName evidence="1">Uncharacterized protein</fullName>
    </submittedName>
</protein>
<proteinExistence type="predicted"/>
<dbReference type="EMBL" id="CM045764">
    <property type="protein sequence ID" value="KAI8007539.1"/>
    <property type="molecule type" value="Genomic_DNA"/>
</dbReference>
<name>A0ACC0H3H7_9ERIC</name>
<accession>A0ACC0H3H7</accession>
<reference evidence="1 2" key="1">
    <citation type="journal article" date="2022" name="Plant J.">
        <title>Chromosome-level genome of Camellia lanceoleosa provides a valuable resource for understanding genome evolution and self-incompatibility.</title>
        <authorList>
            <person name="Gong W."/>
            <person name="Xiao S."/>
            <person name="Wang L."/>
            <person name="Liao Z."/>
            <person name="Chang Y."/>
            <person name="Mo W."/>
            <person name="Hu G."/>
            <person name="Li W."/>
            <person name="Zhao G."/>
            <person name="Zhu H."/>
            <person name="Hu X."/>
            <person name="Ji K."/>
            <person name="Xiang X."/>
            <person name="Song Q."/>
            <person name="Yuan D."/>
            <person name="Jin S."/>
            <person name="Zhang L."/>
        </authorList>
    </citation>
    <scope>NUCLEOTIDE SEQUENCE [LARGE SCALE GENOMIC DNA]</scope>
    <source>
        <strain evidence="1">SQ_2022a</strain>
    </source>
</reference>
<keyword evidence="2" id="KW-1185">Reference proteome</keyword>
<comment type="caution">
    <text evidence="1">The sequence shown here is derived from an EMBL/GenBank/DDBJ whole genome shotgun (WGS) entry which is preliminary data.</text>
</comment>
<evidence type="ECO:0000313" key="1">
    <source>
        <dbReference type="EMBL" id="KAI8007539.1"/>
    </source>
</evidence>
<gene>
    <name evidence="1" type="ORF">LOK49_LG07G00921</name>
</gene>
<sequence length="108" mass="11471">MLVILKKGKSLLRFTVSGRVVGSIGGESCSNKNGAPSNVNVELLSPTGDLVTSVLTSPAGSYSFTNIIPGKYKLHASRPDFNVEVRGSAEVELGFENGLVDDIFCPWL</sequence>
<organism evidence="1 2">
    <name type="scientific">Camellia lanceoleosa</name>
    <dbReference type="NCBI Taxonomy" id="1840588"/>
    <lineage>
        <taxon>Eukaryota</taxon>
        <taxon>Viridiplantae</taxon>
        <taxon>Streptophyta</taxon>
        <taxon>Embryophyta</taxon>
        <taxon>Tracheophyta</taxon>
        <taxon>Spermatophyta</taxon>
        <taxon>Magnoliopsida</taxon>
        <taxon>eudicotyledons</taxon>
        <taxon>Gunneridae</taxon>
        <taxon>Pentapetalae</taxon>
        <taxon>asterids</taxon>
        <taxon>Ericales</taxon>
        <taxon>Theaceae</taxon>
        <taxon>Camellia</taxon>
    </lineage>
</organism>
<evidence type="ECO:0000313" key="2">
    <source>
        <dbReference type="Proteomes" id="UP001060215"/>
    </source>
</evidence>